<gene>
    <name evidence="1" type="ORF">PENTCL1PPCAC_24446</name>
</gene>
<keyword evidence="2" id="KW-1185">Reference proteome</keyword>
<accession>A0AAV5U674</accession>
<evidence type="ECO:0000313" key="1">
    <source>
        <dbReference type="EMBL" id="GMT02272.1"/>
    </source>
</evidence>
<dbReference type="EMBL" id="BTSX01000005">
    <property type="protein sequence ID" value="GMT02272.1"/>
    <property type="molecule type" value="Genomic_DNA"/>
</dbReference>
<organism evidence="1 2">
    <name type="scientific">Pristionchus entomophagus</name>
    <dbReference type="NCBI Taxonomy" id="358040"/>
    <lineage>
        <taxon>Eukaryota</taxon>
        <taxon>Metazoa</taxon>
        <taxon>Ecdysozoa</taxon>
        <taxon>Nematoda</taxon>
        <taxon>Chromadorea</taxon>
        <taxon>Rhabditida</taxon>
        <taxon>Rhabditina</taxon>
        <taxon>Diplogasteromorpha</taxon>
        <taxon>Diplogasteroidea</taxon>
        <taxon>Neodiplogasteridae</taxon>
        <taxon>Pristionchus</taxon>
    </lineage>
</organism>
<dbReference type="Proteomes" id="UP001432027">
    <property type="component" value="Unassembled WGS sequence"/>
</dbReference>
<feature type="non-terminal residue" evidence="1">
    <location>
        <position position="1"/>
    </location>
</feature>
<protein>
    <submittedName>
        <fullName evidence="1">Uncharacterized protein</fullName>
    </submittedName>
</protein>
<sequence length="88" mass="9385">TTTPTPRCPDLMVGLAECKAYMGVTCTTPMQTQPVMMCGGRGFFVSNNGLPTYFQFPCTCTDGTWGFPINSGGPEVVDPTKIKIACVP</sequence>
<name>A0AAV5U674_9BILA</name>
<comment type="caution">
    <text evidence="1">The sequence shown here is derived from an EMBL/GenBank/DDBJ whole genome shotgun (WGS) entry which is preliminary data.</text>
</comment>
<dbReference type="AlphaFoldDB" id="A0AAV5U674"/>
<evidence type="ECO:0000313" key="2">
    <source>
        <dbReference type="Proteomes" id="UP001432027"/>
    </source>
</evidence>
<proteinExistence type="predicted"/>
<reference evidence="1" key="1">
    <citation type="submission" date="2023-10" db="EMBL/GenBank/DDBJ databases">
        <title>Genome assembly of Pristionchus species.</title>
        <authorList>
            <person name="Yoshida K."/>
            <person name="Sommer R.J."/>
        </authorList>
    </citation>
    <scope>NUCLEOTIDE SEQUENCE</scope>
    <source>
        <strain evidence="1">RS0144</strain>
    </source>
</reference>